<keyword evidence="6" id="KW-0325">Glycoprotein</keyword>
<evidence type="ECO:0000259" key="9">
    <source>
        <dbReference type="PROSITE" id="PS51211"/>
    </source>
</evidence>
<accession>I7DB97</accession>
<evidence type="ECO:0000256" key="3">
    <source>
        <dbReference type="ARBA" id="ARBA00022729"/>
    </source>
</evidence>
<evidence type="ECO:0000256" key="8">
    <source>
        <dbReference type="SAM" id="SignalP"/>
    </source>
</evidence>
<reference evidence="10" key="1">
    <citation type="journal article" date="2013" name="PLoS ONE">
        <title>The molecular and structural characterization of two vitellogenins from the free-living nematode Oscheius tipulae.</title>
        <authorList>
            <person name="Almenara D.P."/>
            <person name="de Moura J.P."/>
            <person name="Scarabotto C.P."/>
            <person name="Zingali R.B."/>
            <person name="Winter C.E."/>
        </authorList>
    </citation>
    <scope>NUCLEOTIDE SEQUENCE</scope>
</reference>
<evidence type="ECO:0000256" key="6">
    <source>
        <dbReference type="ARBA" id="ARBA00023180"/>
    </source>
</evidence>
<comment type="caution">
    <text evidence="7">Lacks conserved residue(s) required for the propagation of feature annotation.</text>
</comment>
<keyword evidence="3 8" id="KW-0732">Signal</keyword>
<gene>
    <name evidence="10" type="primary">vit-1</name>
</gene>
<dbReference type="PANTHER" id="PTHR23345">
    <property type="entry name" value="VITELLOGENIN-RELATED"/>
    <property type="match status" value="1"/>
</dbReference>
<evidence type="ECO:0000313" key="10">
    <source>
        <dbReference type="EMBL" id="AFO72897.1"/>
    </source>
</evidence>
<keyword evidence="5 7" id="KW-1015">Disulfide bond</keyword>
<dbReference type="FunFam" id="1.25.10.20:FF:000003">
    <property type="entry name" value="Vitellogenin C"/>
    <property type="match status" value="1"/>
</dbReference>
<dbReference type="GO" id="GO:0005576">
    <property type="term" value="C:extracellular region"/>
    <property type="evidence" value="ECO:0007669"/>
    <property type="project" value="UniProtKB-SubCell"/>
</dbReference>
<comment type="subcellular location">
    <subcellularLocation>
        <location evidence="1">Secreted</location>
    </subcellularLocation>
</comment>
<dbReference type="InterPro" id="IPR050733">
    <property type="entry name" value="Vitellogenin/Apolipophorin"/>
</dbReference>
<evidence type="ECO:0000256" key="1">
    <source>
        <dbReference type="ARBA" id="ARBA00004613"/>
    </source>
</evidence>
<dbReference type="InterPro" id="IPR001747">
    <property type="entry name" value="Vitellogenin_N"/>
</dbReference>
<feature type="chain" id="PRO_5003708667" evidence="8">
    <location>
        <begin position="20"/>
        <end position="656"/>
    </location>
</feature>
<dbReference type="EMBL" id="JX081582">
    <property type="protein sequence ID" value="AFO72897.1"/>
    <property type="molecule type" value="mRNA"/>
</dbReference>
<dbReference type="AlphaFoldDB" id="I7DB97"/>
<sequence>FLFALLGVALAAHSYLPQANPLQSETEYRYRYDAVLTSGLPMPSSDSALTRLRSEVIIQLTEEKVGRLQLRKPEIASEKKYESTFELVSMDKLEKRELSREHEELLELPIRFSYKNGIVSELQFAENDQPWSENIKRAVVNMIQINLNKATSEENSWENGYFTAVEKSLEGECEMAYTIVKDQKKTLVTKSTNFEKCESRADLAYNQRFVSECPECDYKMIVPQTVYNYKLSEKQIEEVEVRSIYTVSLKEQPLMKTETRARLTLLEQSEIRREIQAPKGQKEELIYSNEWERATEQFFKLGDEAEQKPFEQFSKKVEQIKEVVSRIAELPENEPETAHMFSRLVRNFRMCTEQELRRVHEQIYKQSEQNEKTIMEHALAVAGTRNTIQHLLRHDLIEISPAKLAQLLKSIQETPYPSEKIAHQLQKLAESETARREPIIYQSAWLAYGAVVRGVASRTQEKHAMENQSEHKQKFISVMRQQWENAESVYEKVLAIKIIANAGLDESITILEKIISDKKQPTVCRMEAIDALRHLTEQMPRKIQKVLMPVYSDRLEKNEIRMAALNQLVQSKPALPELSQVVLRMEREPNQHVAAFTYHMLSSLADSTLPSHRNVSEIASTLLRNSNYRPESRILSIYKRLPLFSEENMSGMSLNL</sequence>
<dbReference type="InterPro" id="IPR011030">
    <property type="entry name" value="Lipovitellin_superhlx_dom"/>
</dbReference>
<name>I7DB97_OSCTI</name>
<dbReference type="GO" id="GO:0045735">
    <property type="term" value="F:nutrient reservoir activity"/>
    <property type="evidence" value="ECO:0007669"/>
    <property type="project" value="UniProtKB-KW"/>
</dbReference>
<feature type="signal peptide" evidence="8">
    <location>
        <begin position="1"/>
        <end position="19"/>
    </location>
</feature>
<protein>
    <submittedName>
        <fullName evidence="10">Vitellogenin 1</fullName>
    </submittedName>
</protein>
<feature type="domain" description="Vitellogenin" evidence="9">
    <location>
        <begin position="22"/>
        <end position="656"/>
    </location>
</feature>
<dbReference type="GO" id="GO:0005319">
    <property type="term" value="F:lipid transporter activity"/>
    <property type="evidence" value="ECO:0007669"/>
    <property type="project" value="InterPro"/>
</dbReference>
<organism evidence="10">
    <name type="scientific">Oscheius tipulae</name>
    <name type="common">Nematode worm</name>
    <dbReference type="NCBI Taxonomy" id="141969"/>
    <lineage>
        <taxon>Eukaryota</taxon>
        <taxon>Metazoa</taxon>
        <taxon>Ecdysozoa</taxon>
        <taxon>Nematoda</taxon>
        <taxon>Chromadorea</taxon>
        <taxon>Rhabditida</taxon>
        <taxon>Rhabditina</taxon>
        <taxon>Rhabditomorpha</taxon>
        <taxon>Rhabditoidea</taxon>
        <taxon>Rhabditidae</taxon>
        <taxon>Rhabditinae</taxon>
        <taxon>Oscheius</taxon>
    </lineage>
</organism>
<evidence type="ECO:0000256" key="7">
    <source>
        <dbReference type="PROSITE-ProRule" id="PRU00557"/>
    </source>
</evidence>
<feature type="disulfide bond" evidence="7">
    <location>
        <begin position="213"/>
        <end position="216"/>
    </location>
</feature>
<dbReference type="SUPFAM" id="SSF56968">
    <property type="entry name" value="Lipovitellin-phosvitin complex, beta-sheet shell regions"/>
    <property type="match status" value="1"/>
</dbReference>
<keyword evidence="4" id="KW-0758">Storage protein</keyword>
<evidence type="ECO:0000256" key="4">
    <source>
        <dbReference type="ARBA" id="ARBA00022761"/>
    </source>
</evidence>
<dbReference type="Gene3D" id="2.30.230.10">
    <property type="entry name" value="Lipovitellin, beta-sheet shell regions, chain A"/>
    <property type="match status" value="1"/>
</dbReference>
<dbReference type="SUPFAM" id="SSF48431">
    <property type="entry name" value="Lipovitellin-phosvitin complex, superhelical domain"/>
    <property type="match status" value="1"/>
</dbReference>
<dbReference type="Pfam" id="PF01347">
    <property type="entry name" value="Vitellogenin_N"/>
    <property type="match status" value="1"/>
</dbReference>
<dbReference type="InterPro" id="IPR015816">
    <property type="entry name" value="Vitellinogen_b-sht_N"/>
</dbReference>
<evidence type="ECO:0000256" key="2">
    <source>
        <dbReference type="ARBA" id="ARBA00022525"/>
    </source>
</evidence>
<feature type="non-terminal residue" evidence="10">
    <location>
        <position position="1"/>
    </location>
</feature>
<dbReference type="SMART" id="SM00638">
    <property type="entry name" value="LPD_N"/>
    <property type="match status" value="1"/>
</dbReference>
<evidence type="ECO:0000256" key="5">
    <source>
        <dbReference type="ARBA" id="ARBA00023157"/>
    </source>
</evidence>
<feature type="non-terminal residue" evidence="10">
    <location>
        <position position="656"/>
    </location>
</feature>
<proteinExistence type="evidence at transcript level"/>
<keyword evidence="2" id="KW-0964">Secreted</keyword>
<dbReference type="PROSITE" id="PS51211">
    <property type="entry name" value="VITELLOGENIN"/>
    <property type="match status" value="1"/>
</dbReference>
<dbReference type="PANTHER" id="PTHR23345:SF15">
    <property type="entry name" value="VITELLOGENIN 1-RELATED"/>
    <property type="match status" value="1"/>
</dbReference>
<dbReference type="InterPro" id="IPR015819">
    <property type="entry name" value="Lipid_transp_b-sht_shell"/>
</dbReference>
<dbReference type="Gene3D" id="1.25.10.20">
    <property type="entry name" value="Vitellinogen, superhelical"/>
    <property type="match status" value="1"/>
</dbReference>